<feature type="transmembrane region" description="Helical" evidence="1">
    <location>
        <begin position="198"/>
        <end position="221"/>
    </location>
</feature>
<organism evidence="3 4">
    <name type="scientific">Halopenitus malekzadehii</name>
    <dbReference type="NCBI Taxonomy" id="1267564"/>
    <lineage>
        <taxon>Archaea</taxon>
        <taxon>Methanobacteriati</taxon>
        <taxon>Methanobacteriota</taxon>
        <taxon>Stenosarchaea group</taxon>
        <taxon>Halobacteria</taxon>
        <taxon>Halobacteriales</taxon>
        <taxon>Haloferacaceae</taxon>
        <taxon>Halopenitus</taxon>
    </lineage>
</organism>
<name>A0A1H6I6J3_9EURY</name>
<keyword evidence="4" id="KW-1185">Reference proteome</keyword>
<reference evidence="3 4" key="1">
    <citation type="submission" date="2016-10" db="EMBL/GenBank/DDBJ databases">
        <authorList>
            <person name="de Groot N.N."/>
        </authorList>
    </citation>
    <scope>NUCLEOTIDE SEQUENCE [LARGE SCALE GENOMIC DNA]</scope>
    <source>
        <strain evidence="3 4">IBRC-M10418</strain>
    </source>
</reference>
<feature type="transmembrane region" description="Helical" evidence="1">
    <location>
        <begin position="171"/>
        <end position="192"/>
    </location>
</feature>
<feature type="transmembrane region" description="Helical" evidence="1">
    <location>
        <begin position="42"/>
        <end position="61"/>
    </location>
</feature>
<accession>A0A1H6I6J3</accession>
<dbReference type="InterPro" id="IPR037185">
    <property type="entry name" value="EmrE-like"/>
</dbReference>
<evidence type="ECO:0000256" key="1">
    <source>
        <dbReference type="SAM" id="Phobius"/>
    </source>
</evidence>
<sequence length="309" mass="31760">MFIELSAALALLASVCSALQTLSVEYGLENGEYTGRESPALAATVVTIVVSVVVFWILLAVRGVELAGVSIRGMAPFVVAGLLNPAAFRVLYFRGIGRVGARVAAAVVGANPAVAALLAVPLLGESFTPATGIGLSCIVIGGIVLQGARTDEAASEDLLIEEFSRVNVRDLLFPVVAMVLLGVSFVLVAIGLNRIDDPLFGTAVGQTAALVAFLALFGVSGAARSGVQVRDPLALAAFTLAGVFVAGNWLAWFSALQLGTVITVIPLSNVAPLVVVVISYVLVRQVPRSPRILSGIVSVVLGASLMQIG</sequence>
<feature type="domain" description="EamA" evidence="2">
    <location>
        <begin position="172"/>
        <end position="306"/>
    </location>
</feature>
<feature type="transmembrane region" description="Helical" evidence="1">
    <location>
        <begin position="99"/>
        <end position="123"/>
    </location>
</feature>
<keyword evidence="1" id="KW-0472">Membrane</keyword>
<feature type="transmembrane region" description="Helical" evidence="1">
    <location>
        <begin position="73"/>
        <end position="93"/>
    </location>
</feature>
<evidence type="ECO:0000313" key="3">
    <source>
        <dbReference type="EMBL" id="SEH42006.1"/>
    </source>
</evidence>
<evidence type="ECO:0000259" key="2">
    <source>
        <dbReference type="Pfam" id="PF00892"/>
    </source>
</evidence>
<dbReference type="Pfam" id="PF00892">
    <property type="entry name" value="EamA"/>
    <property type="match status" value="2"/>
</dbReference>
<dbReference type="STRING" id="1267564.SAMN05192561_101851"/>
<evidence type="ECO:0000313" key="4">
    <source>
        <dbReference type="Proteomes" id="UP000199215"/>
    </source>
</evidence>
<feature type="transmembrane region" description="Helical" evidence="1">
    <location>
        <begin position="258"/>
        <end position="283"/>
    </location>
</feature>
<dbReference type="Proteomes" id="UP000199215">
    <property type="component" value="Unassembled WGS sequence"/>
</dbReference>
<dbReference type="GO" id="GO:0016020">
    <property type="term" value="C:membrane"/>
    <property type="evidence" value="ECO:0007669"/>
    <property type="project" value="InterPro"/>
</dbReference>
<dbReference type="AlphaFoldDB" id="A0A1H6I6J3"/>
<gene>
    <name evidence="3" type="ORF">SAMN05192561_101851</name>
</gene>
<dbReference type="SUPFAM" id="SSF103481">
    <property type="entry name" value="Multidrug resistance efflux transporter EmrE"/>
    <property type="match status" value="1"/>
</dbReference>
<dbReference type="EMBL" id="FNWU01000001">
    <property type="protein sequence ID" value="SEH42006.1"/>
    <property type="molecule type" value="Genomic_DNA"/>
</dbReference>
<protein>
    <submittedName>
        <fullName evidence="3">Uncharacterized membrane protein</fullName>
    </submittedName>
</protein>
<dbReference type="InterPro" id="IPR000620">
    <property type="entry name" value="EamA_dom"/>
</dbReference>
<keyword evidence="1" id="KW-0812">Transmembrane</keyword>
<feature type="domain" description="EamA" evidence="2">
    <location>
        <begin position="8"/>
        <end position="144"/>
    </location>
</feature>
<feature type="transmembrane region" description="Helical" evidence="1">
    <location>
        <begin position="233"/>
        <end position="252"/>
    </location>
</feature>
<proteinExistence type="predicted"/>
<keyword evidence="1" id="KW-1133">Transmembrane helix</keyword>